<dbReference type="InterPro" id="IPR023214">
    <property type="entry name" value="HAD_sf"/>
</dbReference>
<dbReference type="InterPro" id="IPR006328">
    <property type="entry name" value="2-HAD"/>
</dbReference>
<accession>A0A229T3K7</accession>
<protein>
    <submittedName>
        <fullName evidence="2">Haloacid dehalogenase, type II</fullName>
    </submittedName>
</protein>
<dbReference type="EMBL" id="NMUL01000021">
    <property type="protein sequence ID" value="OXM65836.1"/>
    <property type="molecule type" value="Genomic_DNA"/>
</dbReference>
<dbReference type="NCBIfam" id="TIGR01493">
    <property type="entry name" value="HAD-SF-IA-v2"/>
    <property type="match status" value="1"/>
</dbReference>
<dbReference type="SFLD" id="SFLDS00003">
    <property type="entry name" value="Haloacid_Dehalogenase"/>
    <property type="match status" value="1"/>
</dbReference>
<dbReference type="SFLD" id="SFLDG01129">
    <property type="entry name" value="C1.5:_HAD__Beta-PGM__Phosphata"/>
    <property type="match status" value="1"/>
</dbReference>
<dbReference type="NCBIfam" id="TIGR01428">
    <property type="entry name" value="HAD_type_II"/>
    <property type="match status" value="1"/>
</dbReference>
<proteinExistence type="predicted"/>
<dbReference type="OrthoDB" id="3774052at2"/>
<gene>
    <name evidence="2" type="ORF">CF165_20795</name>
</gene>
<dbReference type="AlphaFoldDB" id="A0A229T3K7"/>
<comment type="caution">
    <text evidence="2">The sequence shown here is derived from an EMBL/GenBank/DDBJ whole genome shotgun (WGS) entry which is preliminary data.</text>
</comment>
<dbReference type="RefSeq" id="WP_093949197.1">
    <property type="nucleotide sequence ID" value="NZ_NMUL01000021.1"/>
</dbReference>
<keyword evidence="3" id="KW-1185">Reference proteome</keyword>
<dbReference type="Pfam" id="PF00702">
    <property type="entry name" value="Hydrolase"/>
    <property type="match status" value="1"/>
</dbReference>
<dbReference type="Gene3D" id="3.40.50.1000">
    <property type="entry name" value="HAD superfamily/HAD-like"/>
    <property type="match status" value="1"/>
</dbReference>
<reference evidence="3" key="1">
    <citation type="submission" date="2017-07" db="EMBL/GenBank/DDBJ databases">
        <title>Comparative genome mining reveals phylogenetic distribution patterns of secondary metabolites in Amycolatopsis.</title>
        <authorList>
            <person name="Adamek M."/>
            <person name="Alanjary M."/>
            <person name="Sales-Ortells H."/>
            <person name="Goodfellow M."/>
            <person name="Bull A.T."/>
            <person name="Kalinowski J."/>
            <person name="Ziemert N."/>
        </authorList>
    </citation>
    <scope>NUCLEOTIDE SEQUENCE [LARGE SCALE GENOMIC DNA]</scope>
    <source>
        <strain evidence="3">H5</strain>
    </source>
</reference>
<evidence type="ECO:0000256" key="1">
    <source>
        <dbReference type="ARBA" id="ARBA00022801"/>
    </source>
</evidence>
<dbReference type="SUPFAM" id="SSF56784">
    <property type="entry name" value="HAD-like"/>
    <property type="match status" value="1"/>
</dbReference>
<dbReference type="InterPro" id="IPR036412">
    <property type="entry name" value="HAD-like_sf"/>
</dbReference>
<dbReference type="PANTHER" id="PTHR43316:SF9">
    <property type="entry name" value="ACID DEHALOGENASE, PUTATIVE (AFU_ORTHOLOGUE AFUA_6G14460)-RELATED"/>
    <property type="match status" value="1"/>
</dbReference>
<evidence type="ECO:0000313" key="3">
    <source>
        <dbReference type="Proteomes" id="UP000215199"/>
    </source>
</evidence>
<dbReference type="InterPro" id="IPR051540">
    <property type="entry name" value="S-2-haloacid_dehalogenase"/>
</dbReference>
<dbReference type="InterPro" id="IPR006439">
    <property type="entry name" value="HAD-SF_hydro_IA"/>
</dbReference>
<organism evidence="2 3">
    <name type="scientific">Amycolatopsis vastitatis</name>
    <dbReference type="NCBI Taxonomy" id="1905142"/>
    <lineage>
        <taxon>Bacteria</taxon>
        <taxon>Bacillati</taxon>
        <taxon>Actinomycetota</taxon>
        <taxon>Actinomycetes</taxon>
        <taxon>Pseudonocardiales</taxon>
        <taxon>Pseudonocardiaceae</taxon>
        <taxon>Amycolatopsis</taxon>
    </lineage>
</organism>
<sequence>MIDSAFRPKYVSFDCYGTLIDFQITPVTRELVGDRLTPAQFDRFVIDFRALRYDQVCGEFYAYQQVLHDAYARTCKKWGLAVAEDAGRRFSDAVLSWGPHADIPDPLKKLGEHYPLVILSNADTSYLDVSVPKLGAEFHAVYTAEQSGFYKPRYAAFEYLLDQLNTPPEQFLHVSSHTRYDLMPCHDLGFTNTVLLDRGYDPPAPVYGYTKVDSLDELNGLLGI</sequence>
<keyword evidence="1" id="KW-0378">Hydrolase</keyword>
<dbReference type="GO" id="GO:0019120">
    <property type="term" value="F:hydrolase activity, acting on acid halide bonds, in C-halide compounds"/>
    <property type="evidence" value="ECO:0007669"/>
    <property type="project" value="InterPro"/>
</dbReference>
<dbReference type="PANTHER" id="PTHR43316">
    <property type="entry name" value="HYDROLASE, HALOACID DELAHOGENASE-RELATED"/>
    <property type="match status" value="1"/>
</dbReference>
<dbReference type="Gene3D" id="1.10.150.750">
    <property type="match status" value="1"/>
</dbReference>
<dbReference type="Proteomes" id="UP000215199">
    <property type="component" value="Unassembled WGS sequence"/>
</dbReference>
<evidence type="ECO:0000313" key="2">
    <source>
        <dbReference type="EMBL" id="OXM65836.1"/>
    </source>
</evidence>
<name>A0A229T3K7_9PSEU</name>